<evidence type="ECO:0000313" key="3">
    <source>
        <dbReference type="Proteomes" id="UP000178849"/>
    </source>
</evidence>
<protein>
    <recommendedName>
        <fullName evidence="4">Gluconeogenesis factor</fullName>
    </recommendedName>
</protein>
<gene>
    <name evidence="2" type="ORF">A2927_01295</name>
</gene>
<dbReference type="CDD" id="cd07187">
    <property type="entry name" value="YvcK_like"/>
    <property type="match status" value="1"/>
</dbReference>
<dbReference type="AlphaFoldDB" id="A0A1G2BJT4"/>
<dbReference type="Pfam" id="PF01933">
    <property type="entry name" value="CofD"/>
    <property type="match status" value="1"/>
</dbReference>
<dbReference type="InterPro" id="IPR038136">
    <property type="entry name" value="CofD-like_dom_sf"/>
</dbReference>
<dbReference type="InterPro" id="IPR010119">
    <property type="entry name" value="Gluconeogen_factor"/>
</dbReference>
<dbReference type="GO" id="GO:0043743">
    <property type="term" value="F:LPPG:FO 2-phospho-L-lactate transferase activity"/>
    <property type="evidence" value="ECO:0007669"/>
    <property type="project" value="InterPro"/>
</dbReference>
<dbReference type="InterPro" id="IPR002882">
    <property type="entry name" value="CofD"/>
</dbReference>
<dbReference type="Gene3D" id="3.40.50.10680">
    <property type="entry name" value="CofD-like domains"/>
    <property type="match status" value="1"/>
</dbReference>
<dbReference type="STRING" id="1798550.A2927_01295"/>
<comment type="caution">
    <text evidence="2">The sequence shown here is derived from an EMBL/GenBank/DDBJ whole genome shotgun (WGS) entry which is preliminary data.</text>
</comment>
<reference evidence="2 3" key="1">
    <citation type="journal article" date="2016" name="Nat. Commun.">
        <title>Thousands of microbial genomes shed light on interconnected biogeochemical processes in an aquifer system.</title>
        <authorList>
            <person name="Anantharaman K."/>
            <person name="Brown C.T."/>
            <person name="Hug L.A."/>
            <person name="Sharon I."/>
            <person name="Castelle C.J."/>
            <person name="Probst A.J."/>
            <person name="Thomas B.C."/>
            <person name="Singh A."/>
            <person name="Wilkins M.J."/>
            <person name="Karaoz U."/>
            <person name="Brodie E.L."/>
            <person name="Williams K.H."/>
            <person name="Hubbard S.S."/>
            <person name="Banfield J.F."/>
        </authorList>
    </citation>
    <scope>NUCLEOTIDE SEQUENCE [LARGE SCALE GENOMIC DNA]</scope>
</reference>
<dbReference type="SUPFAM" id="SSF142338">
    <property type="entry name" value="CofD-like"/>
    <property type="match status" value="1"/>
</dbReference>
<dbReference type="PANTHER" id="PTHR30135">
    <property type="entry name" value="UNCHARACTERIZED PROTEIN YVCK-RELATED"/>
    <property type="match status" value="1"/>
</dbReference>
<accession>A0A1G2BJT4</accession>
<dbReference type="PANTHER" id="PTHR30135:SF3">
    <property type="entry name" value="GLUCONEOGENESIS FACTOR-RELATED"/>
    <property type="match status" value="1"/>
</dbReference>
<dbReference type="EMBL" id="MHKL01000015">
    <property type="protein sequence ID" value="OGY89498.1"/>
    <property type="molecule type" value="Genomic_DNA"/>
</dbReference>
<name>A0A1G2BJT4_9BACT</name>
<dbReference type="Proteomes" id="UP000178849">
    <property type="component" value="Unassembled WGS sequence"/>
</dbReference>
<sequence length="340" mass="36993">MDQHKKVVFLGGGTGTAHTLSGLQDKPLAITAVVCTTDNGGYSGKQREAFGGIGYPLPALGDLRQVMTALAGDKREAEMWNLRTELGCCHGNNILAFFQRSRGSLIKAIEASREVLAIRPEHLVLPAAEENADIGARYQDGTDTVGEFAIIKRNDPDGMKELFLQPAVKAPAKVLEEIETADFLVIGPGSLRTSLVAVLLSGGIKEAIAKSKAPLICPVNLLSQKGQTTNWDARRHLEEINRYAGRPIDIAVVNNRSVPPEVLEFYTHDSGYRPHPIEEGDISSLVGTVIREDLIPDLAEILADTKARERSGPVDKTKHLLIHSEKLAIILFGIFTGFYR</sequence>
<keyword evidence="1" id="KW-0963">Cytoplasm</keyword>
<organism evidence="2 3">
    <name type="scientific">Candidatus Komeilibacteria bacterium RIFCSPLOWO2_01_FULL_45_10</name>
    <dbReference type="NCBI Taxonomy" id="1798550"/>
    <lineage>
        <taxon>Bacteria</taxon>
        <taxon>Candidatus Komeiliibacteriota</taxon>
    </lineage>
</organism>
<evidence type="ECO:0008006" key="4">
    <source>
        <dbReference type="Google" id="ProtNLM"/>
    </source>
</evidence>
<evidence type="ECO:0000256" key="1">
    <source>
        <dbReference type="ARBA" id="ARBA00022490"/>
    </source>
</evidence>
<evidence type="ECO:0000313" key="2">
    <source>
        <dbReference type="EMBL" id="OGY89498.1"/>
    </source>
</evidence>
<proteinExistence type="predicted"/>